<proteinExistence type="predicted"/>
<reference evidence="1 2" key="1">
    <citation type="submission" date="2023-09" db="EMBL/GenBank/DDBJ databases">
        <authorList>
            <person name="Wang M."/>
        </authorList>
    </citation>
    <scope>NUCLEOTIDE SEQUENCE [LARGE SCALE GENOMIC DNA]</scope>
    <source>
        <strain evidence="1">GT-2023</strain>
        <tissue evidence="1">Liver</tissue>
    </source>
</reference>
<name>A0ABR3LNN1_9TELE</name>
<keyword evidence="2" id="KW-1185">Reference proteome</keyword>
<accession>A0ABR3LNN1</accession>
<gene>
    <name evidence="1" type="ORF">QQF64_016144</name>
</gene>
<evidence type="ECO:0000313" key="1">
    <source>
        <dbReference type="EMBL" id="KAL1253915.1"/>
    </source>
</evidence>
<organism evidence="1 2">
    <name type="scientific">Cirrhinus molitorella</name>
    <name type="common">mud carp</name>
    <dbReference type="NCBI Taxonomy" id="172907"/>
    <lineage>
        <taxon>Eukaryota</taxon>
        <taxon>Metazoa</taxon>
        <taxon>Chordata</taxon>
        <taxon>Craniata</taxon>
        <taxon>Vertebrata</taxon>
        <taxon>Euteleostomi</taxon>
        <taxon>Actinopterygii</taxon>
        <taxon>Neopterygii</taxon>
        <taxon>Teleostei</taxon>
        <taxon>Ostariophysi</taxon>
        <taxon>Cypriniformes</taxon>
        <taxon>Cyprinidae</taxon>
        <taxon>Labeoninae</taxon>
        <taxon>Labeonini</taxon>
        <taxon>Cirrhinus</taxon>
    </lineage>
</organism>
<evidence type="ECO:0000313" key="2">
    <source>
        <dbReference type="Proteomes" id="UP001558613"/>
    </source>
</evidence>
<sequence length="78" mass="8279">MKPDTLHCAADWSCMASPGSDAADSIPITLAYSSRSPILNASVIHYLEMGASQRCFSMPLAYTIPLFTVLDGNLATGI</sequence>
<protein>
    <submittedName>
        <fullName evidence="1">Uncharacterized protein</fullName>
    </submittedName>
</protein>
<dbReference type="EMBL" id="JAYMGO010000020">
    <property type="protein sequence ID" value="KAL1253915.1"/>
    <property type="molecule type" value="Genomic_DNA"/>
</dbReference>
<dbReference type="Proteomes" id="UP001558613">
    <property type="component" value="Unassembled WGS sequence"/>
</dbReference>
<comment type="caution">
    <text evidence="1">The sequence shown here is derived from an EMBL/GenBank/DDBJ whole genome shotgun (WGS) entry which is preliminary data.</text>
</comment>